<proteinExistence type="predicted"/>
<evidence type="ECO:0000313" key="2">
    <source>
        <dbReference type="Proteomes" id="UP000305888"/>
    </source>
</evidence>
<dbReference type="Proteomes" id="UP000305888">
    <property type="component" value="Chromosome"/>
</dbReference>
<gene>
    <name evidence="1" type="ORF">FDP22_06780</name>
</gene>
<evidence type="ECO:0000313" key="1">
    <source>
        <dbReference type="EMBL" id="QDL91512.1"/>
    </source>
</evidence>
<reference evidence="1 2" key="1">
    <citation type="submission" date="2019-06" db="EMBL/GenBank/DDBJ databases">
        <title>Genome sequence of Rhodobacteraceae bacterium D4M1.</title>
        <authorList>
            <person name="Cao J."/>
        </authorList>
    </citation>
    <scope>NUCLEOTIDE SEQUENCE [LARGE SCALE GENOMIC DNA]</scope>
    <source>
        <strain evidence="1 2">D4M1</strain>
    </source>
</reference>
<organism evidence="1 2">
    <name type="scientific">Paroceanicella profunda</name>
    <dbReference type="NCBI Taxonomy" id="2579971"/>
    <lineage>
        <taxon>Bacteria</taxon>
        <taxon>Pseudomonadati</taxon>
        <taxon>Pseudomonadota</taxon>
        <taxon>Alphaproteobacteria</taxon>
        <taxon>Rhodobacterales</taxon>
        <taxon>Paracoccaceae</taxon>
        <taxon>Paroceanicella</taxon>
    </lineage>
</organism>
<keyword evidence="2" id="KW-1185">Reference proteome</keyword>
<protein>
    <submittedName>
        <fullName evidence="1">Uncharacterized protein</fullName>
    </submittedName>
</protein>
<dbReference type="AlphaFoldDB" id="A0A5B8FYA3"/>
<dbReference type="EMBL" id="CP040818">
    <property type="protein sequence ID" value="QDL91512.1"/>
    <property type="molecule type" value="Genomic_DNA"/>
</dbReference>
<sequence>MMQSALGALQDLGFGIDESSTQTGVIVGSKRAGAQLRVQVSVRALPEASGTIVRAIFQRVVNRPGAMLSTGQTLTDPALYQQFFERVAQSAFLTAHSI</sequence>
<dbReference type="OrthoDB" id="7854650at2"/>
<dbReference type="KEGG" id="ppru:FDP22_06780"/>
<dbReference type="RefSeq" id="WP_138572473.1">
    <property type="nucleotide sequence ID" value="NZ_CP040818.1"/>
</dbReference>
<name>A0A5B8FYA3_9RHOB</name>
<accession>A0A5B8FYA3</accession>